<comment type="caution">
    <text evidence="1">The sequence shown here is derived from an EMBL/GenBank/DDBJ whole genome shotgun (WGS) entry which is preliminary data.</text>
</comment>
<dbReference type="Proteomes" id="UP000316714">
    <property type="component" value="Unassembled WGS sequence"/>
</dbReference>
<proteinExistence type="predicted"/>
<keyword evidence="2" id="KW-1185">Reference proteome</keyword>
<gene>
    <name evidence="1" type="ORF">KOR34_11190</name>
</gene>
<protein>
    <submittedName>
        <fullName evidence="1">Uncharacterized protein</fullName>
    </submittedName>
</protein>
<accession>A0A5C5VCB3</accession>
<evidence type="ECO:0000313" key="1">
    <source>
        <dbReference type="EMBL" id="TWT36218.1"/>
    </source>
</evidence>
<dbReference type="AlphaFoldDB" id="A0A5C5VCB3"/>
<organism evidence="1 2">
    <name type="scientific">Posidoniimonas corsicana</name>
    <dbReference type="NCBI Taxonomy" id="1938618"/>
    <lineage>
        <taxon>Bacteria</taxon>
        <taxon>Pseudomonadati</taxon>
        <taxon>Planctomycetota</taxon>
        <taxon>Planctomycetia</taxon>
        <taxon>Pirellulales</taxon>
        <taxon>Lacipirellulaceae</taxon>
        <taxon>Posidoniimonas</taxon>
    </lineage>
</organism>
<evidence type="ECO:0000313" key="2">
    <source>
        <dbReference type="Proteomes" id="UP000316714"/>
    </source>
</evidence>
<dbReference type="EMBL" id="SIHJ01000001">
    <property type="protein sequence ID" value="TWT36218.1"/>
    <property type="molecule type" value="Genomic_DNA"/>
</dbReference>
<sequence length="78" mass="8912">MPARINRQPILWHCAPPLLTLVSVDARQALLDDARRLRTLLADAGTRADRLADQVELKSRLHQIEFDLDKLSLTQRKS</sequence>
<name>A0A5C5VCB3_9BACT</name>
<reference evidence="1 2" key="1">
    <citation type="submission" date="2019-02" db="EMBL/GenBank/DDBJ databases">
        <title>Deep-cultivation of Planctomycetes and their phenomic and genomic characterization uncovers novel biology.</title>
        <authorList>
            <person name="Wiegand S."/>
            <person name="Jogler M."/>
            <person name="Boedeker C."/>
            <person name="Pinto D."/>
            <person name="Vollmers J."/>
            <person name="Rivas-Marin E."/>
            <person name="Kohn T."/>
            <person name="Peeters S.H."/>
            <person name="Heuer A."/>
            <person name="Rast P."/>
            <person name="Oberbeckmann S."/>
            <person name="Bunk B."/>
            <person name="Jeske O."/>
            <person name="Meyerdierks A."/>
            <person name="Storesund J.E."/>
            <person name="Kallscheuer N."/>
            <person name="Luecker S."/>
            <person name="Lage O.M."/>
            <person name="Pohl T."/>
            <person name="Merkel B.J."/>
            <person name="Hornburger P."/>
            <person name="Mueller R.-W."/>
            <person name="Bruemmer F."/>
            <person name="Labrenz M."/>
            <person name="Spormann A.M."/>
            <person name="Op Den Camp H."/>
            <person name="Overmann J."/>
            <person name="Amann R."/>
            <person name="Jetten M.S.M."/>
            <person name="Mascher T."/>
            <person name="Medema M.H."/>
            <person name="Devos D.P."/>
            <person name="Kaster A.-K."/>
            <person name="Ovreas L."/>
            <person name="Rohde M."/>
            <person name="Galperin M.Y."/>
            <person name="Jogler C."/>
        </authorList>
    </citation>
    <scope>NUCLEOTIDE SEQUENCE [LARGE SCALE GENOMIC DNA]</scope>
    <source>
        <strain evidence="1 2">KOR34</strain>
    </source>
</reference>